<name>A0A1I1P9P2_9BACT</name>
<sequence>MLSMLEYIKTILQKVSFDRSLFEKELAKAIKMLIPKELKQLKRWCYAQFGKVYRVVLNHCFSRVPFARARFT</sequence>
<gene>
    <name evidence="1" type="ORF">SAMN05216167_103180</name>
</gene>
<evidence type="ECO:0000313" key="1">
    <source>
        <dbReference type="EMBL" id="SFD06529.1"/>
    </source>
</evidence>
<protein>
    <recommendedName>
        <fullName evidence="3">Transposase, Mutator family</fullName>
    </recommendedName>
</protein>
<accession>A0A1I1P9P2</accession>
<evidence type="ECO:0008006" key="3">
    <source>
        <dbReference type="Google" id="ProtNLM"/>
    </source>
</evidence>
<keyword evidence="2" id="KW-1185">Reference proteome</keyword>
<dbReference type="STRING" id="662367.SAMN05216167_103180"/>
<proteinExistence type="predicted"/>
<dbReference type="Proteomes" id="UP000198598">
    <property type="component" value="Unassembled WGS sequence"/>
</dbReference>
<dbReference type="OrthoDB" id="840060at2"/>
<evidence type="ECO:0000313" key="2">
    <source>
        <dbReference type="Proteomes" id="UP000198598"/>
    </source>
</evidence>
<dbReference type="AlphaFoldDB" id="A0A1I1P9P2"/>
<dbReference type="EMBL" id="FOLQ01000003">
    <property type="protein sequence ID" value="SFD06529.1"/>
    <property type="molecule type" value="Genomic_DNA"/>
</dbReference>
<dbReference type="RefSeq" id="WP_093825526.1">
    <property type="nucleotide sequence ID" value="NZ_FOLQ01000003.1"/>
</dbReference>
<reference evidence="1 2" key="1">
    <citation type="submission" date="2016-10" db="EMBL/GenBank/DDBJ databases">
        <authorList>
            <person name="de Groot N.N."/>
        </authorList>
    </citation>
    <scope>NUCLEOTIDE SEQUENCE [LARGE SCALE GENOMIC DNA]</scope>
    <source>
        <strain evidence="1 2">DSM 26130</strain>
    </source>
</reference>
<organism evidence="1 2">
    <name type="scientific">Spirosoma endophyticum</name>
    <dbReference type="NCBI Taxonomy" id="662367"/>
    <lineage>
        <taxon>Bacteria</taxon>
        <taxon>Pseudomonadati</taxon>
        <taxon>Bacteroidota</taxon>
        <taxon>Cytophagia</taxon>
        <taxon>Cytophagales</taxon>
        <taxon>Cytophagaceae</taxon>
        <taxon>Spirosoma</taxon>
    </lineage>
</organism>